<evidence type="ECO:0000256" key="2">
    <source>
        <dbReference type="ARBA" id="ARBA00022741"/>
    </source>
</evidence>
<accession>A0AAU0UN09</accession>
<evidence type="ECO:0000256" key="1">
    <source>
        <dbReference type="ARBA" id="ARBA00022448"/>
    </source>
</evidence>
<dbReference type="GO" id="GO:0005524">
    <property type="term" value="F:ATP binding"/>
    <property type="evidence" value="ECO:0007669"/>
    <property type="project" value="UniProtKB-KW"/>
</dbReference>
<dbReference type="Proteomes" id="UP001329915">
    <property type="component" value="Chromosome"/>
</dbReference>
<keyword evidence="6" id="KW-1185">Reference proteome</keyword>
<protein>
    <recommendedName>
        <fullName evidence="4">Branched-chain amino acid ATP-binding cassette transporter C-terminal domain-containing protein</fullName>
    </recommendedName>
</protein>
<evidence type="ECO:0000313" key="6">
    <source>
        <dbReference type="Proteomes" id="UP001329915"/>
    </source>
</evidence>
<name>A0AAU0UN09_9FIRM</name>
<keyword evidence="1" id="KW-0813">Transport</keyword>
<dbReference type="PANTHER" id="PTHR45772:SF9">
    <property type="entry name" value="CONSERVED COMPONENT OF ABC TRANSPORTER FOR NATURAL AMINO ACIDS"/>
    <property type="match status" value="1"/>
</dbReference>
<dbReference type="InterPro" id="IPR051120">
    <property type="entry name" value="ABC_AA/LPS_Transport"/>
</dbReference>
<dbReference type="KEGG" id="dbc:MFMK1_001364"/>
<dbReference type="Pfam" id="PF12399">
    <property type="entry name" value="BCA_ABC_TP_C"/>
    <property type="match status" value="1"/>
</dbReference>
<reference evidence="5 6" key="1">
    <citation type="submission" date="2023-04" db="EMBL/GenBank/DDBJ databases">
        <authorList>
            <person name="Hsu D."/>
        </authorList>
    </citation>
    <scope>NUCLEOTIDE SEQUENCE [LARGE SCALE GENOMIC DNA]</scope>
    <source>
        <strain evidence="5 6">MK1</strain>
    </source>
</reference>
<dbReference type="EMBL" id="CP121694">
    <property type="protein sequence ID" value="WRO21554.1"/>
    <property type="molecule type" value="Genomic_DNA"/>
</dbReference>
<keyword evidence="2" id="KW-0547">Nucleotide-binding</keyword>
<dbReference type="AlphaFoldDB" id="A0AAU0UN09"/>
<sequence>MSICQRLVVLNYGQKLAEGNPTEVQKNEHVIKAYLGSEVEH</sequence>
<evidence type="ECO:0000259" key="4">
    <source>
        <dbReference type="Pfam" id="PF12399"/>
    </source>
</evidence>
<gene>
    <name evidence="5" type="ORF">MFMK1_001364</name>
</gene>
<keyword evidence="3" id="KW-0067">ATP-binding</keyword>
<organism evidence="5 6">
    <name type="scientific">Metallumcola ferriviriculae</name>
    <dbReference type="NCBI Taxonomy" id="3039180"/>
    <lineage>
        <taxon>Bacteria</taxon>
        <taxon>Bacillati</taxon>
        <taxon>Bacillota</taxon>
        <taxon>Clostridia</taxon>
        <taxon>Neomoorellales</taxon>
        <taxon>Desulfitibacteraceae</taxon>
        <taxon>Metallumcola</taxon>
    </lineage>
</organism>
<proteinExistence type="predicted"/>
<dbReference type="RefSeq" id="WP_366924895.1">
    <property type="nucleotide sequence ID" value="NZ_CP121694.1"/>
</dbReference>
<dbReference type="PANTHER" id="PTHR45772">
    <property type="entry name" value="CONSERVED COMPONENT OF ABC TRANSPORTER FOR NATURAL AMINO ACIDS-RELATED"/>
    <property type="match status" value="1"/>
</dbReference>
<feature type="domain" description="Branched-chain amino acid ATP-binding cassette transporter C-terminal" evidence="4">
    <location>
        <begin position="14"/>
        <end position="39"/>
    </location>
</feature>
<evidence type="ECO:0000313" key="5">
    <source>
        <dbReference type="EMBL" id="WRO21554.1"/>
    </source>
</evidence>
<dbReference type="InterPro" id="IPR032823">
    <property type="entry name" value="BCA_ABC_TP_C"/>
</dbReference>
<evidence type="ECO:0000256" key="3">
    <source>
        <dbReference type="ARBA" id="ARBA00022840"/>
    </source>
</evidence>
<dbReference type="GO" id="GO:0005886">
    <property type="term" value="C:plasma membrane"/>
    <property type="evidence" value="ECO:0007669"/>
    <property type="project" value="TreeGrafter"/>
</dbReference>